<dbReference type="PANTHER" id="PTHR38013">
    <property type="entry name" value="GLYCOPROTEIN/POLYSACCHARIDE METABOLISM"/>
    <property type="match status" value="1"/>
</dbReference>
<dbReference type="RefSeq" id="WP_378222087.1">
    <property type="nucleotide sequence ID" value="NZ_JBHRTK010000015.1"/>
</dbReference>
<gene>
    <name evidence="2" type="ORF">ACFOHJ_15815</name>
</gene>
<dbReference type="Proteomes" id="UP001595583">
    <property type="component" value="Unassembled WGS sequence"/>
</dbReference>
<proteinExistence type="predicted"/>
<name>A0ABV7KBM2_9HYPH</name>
<dbReference type="PANTHER" id="PTHR38013:SF1">
    <property type="entry name" value="GLYCOPROTEIN_POLYSACCHARIDE METABOLISM"/>
    <property type="match status" value="1"/>
</dbReference>
<organism evidence="2 3">
    <name type="scientific">Aquamicrobium soli</name>
    <dbReference type="NCBI Taxonomy" id="1811518"/>
    <lineage>
        <taxon>Bacteria</taxon>
        <taxon>Pseudomonadati</taxon>
        <taxon>Pseudomonadota</taxon>
        <taxon>Alphaproteobacteria</taxon>
        <taxon>Hyphomicrobiales</taxon>
        <taxon>Phyllobacteriaceae</taxon>
        <taxon>Aquamicrobium</taxon>
    </lineage>
</organism>
<sequence>MLDRIAELLIFGFTPLVIGMLIAPGAPRAAEHVLHGEVLYRERIALPPNAVVSVQLADVSLADAPAAILGEQKIDPAGQVPVKFEIRFDPSVVQPNMSYALQARITVDDKLWFITDTRHSVDPLTDEPQTVLVRKVDGQAQSGDGPAIYGKDWKVERVDGIESLPERRATFRIAEDGAIGGKGFCNGYFASAKIEAEKIEIGQAGATQMACAPELMAADTALFDAFARAASFRAEGKDLAIADKEGRDILRFSPM</sequence>
<dbReference type="InterPro" id="IPR039366">
    <property type="entry name" value="Pilotin"/>
</dbReference>
<dbReference type="InterPro" id="IPR005184">
    <property type="entry name" value="DUF306_Meta_HslJ"/>
</dbReference>
<comment type="caution">
    <text evidence="2">The sequence shown here is derived from an EMBL/GenBank/DDBJ whole genome shotgun (WGS) entry which is preliminary data.</text>
</comment>
<dbReference type="InterPro" id="IPR053196">
    <property type="entry name" value="Lipoprotein_YbaY-like"/>
</dbReference>
<evidence type="ECO:0000313" key="3">
    <source>
        <dbReference type="Proteomes" id="UP001595583"/>
    </source>
</evidence>
<dbReference type="Pfam" id="PF09619">
    <property type="entry name" value="YscW"/>
    <property type="match status" value="1"/>
</dbReference>
<dbReference type="EMBL" id="JBHRTK010000015">
    <property type="protein sequence ID" value="MFC3207693.1"/>
    <property type="molecule type" value="Genomic_DNA"/>
</dbReference>
<reference evidence="3" key="1">
    <citation type="journal article" date="2019" name="Int. J. Syst. Evol. Microbiol.">
        <title>The Global Catalogue of Microorganisms (GCM) 10K type strain sequencing project: providing services to taxonomists for standard genome sequencing and annotation.</title>
        <authorList>
            <consortium name="The Broad Institute Genomics Platform"/>
            <consortium name="The Broad Institute Genome Sequencing Center for Infectious Disease"/>
            <person name="Wu L."/>
            <person name="Ma J."/>
        </authorList>
    </citation>
    <scope>NUCLEOTIDE SEQUENCE [LARGE SCALE GENOMIC DNA]</scope>
    <source>
        <strain evidence="3">KCTC 52165</strain>
    </source>
</reference>
<dbReference type="Pfam" id="PF03724">
    <property type="entry name" value="META"/>
    <property type="match status" value="1"/>
</dbReference>
<evidence type="ECO:0000259" key="1">
    <source>
        <dbReference type="Pfam" id="PF03724"/>
    </source>
</evidence>
<keyword evidence="2" id="KW-0449">Lipoprotein</keyword>
<feature type="domain" description="DUF306" evidence="1">
    <location>
        <begin position="148"/>
        <end position="252"/>
    </location>
</feature>
<protein>
    <submittedName>
        <fullName evidence="2">YbaY family lipoprotein</fullName>
    </submittedName>
</protein>
<dbReference type="InterPro" id="IPR038670">
    <property type="entry name" value="HslJ-like_sf"/>
</dbReference>
<evidence type="ECO:0000313" key="2">
    <source>
        <dbReference type="EMBL" id="MFC3207693.1"/>
    </source>
</evidence>
<dbReference type="Gene3D" id="2.40.128.270">
    <property type="match status" value="1"/>
</dbReference>
<accession>A0ABV7KBM2</accession>
<keyword evidence="3" id="KW-1185">Reference proteome</keyword>